<keyword evidence="2" id="KW-1185">Reference proteome</keyword>
<protein>
    <submittedName>
        <fullName evidence="1">Hydrolase</fullName>
    </submittedName>
</protein>
<dbReference type="PANTHER" id="PTHR46649">
    <property type="match status" value="1"/>
</dbReference>
<evidence type="ECO:0000313" key="2">
    <source>
        <dbReference type="Proteomes" id="UP000654471"/>
    </source>
</evidence>
<dbReference type="SFLD" id="SFLDG01129">
    <property type="entry name" value="C1.5:_HAD__Beta-PGM__Phosphata"/>
    <property type="match status" value="1"/>
</dbReference>
<dbReference type="RefSeq" id="WP_229852547.1">
    <property type="nucleotide sequence ID" value="NZ_BMRP01000017.1"/>
</dbReference>
<reference evidence="2" key="1">
    <citation type="journal article" date="2019" name="Int. J. Syst. Evol. Microbiol.">
        <title>The Global Catalogue of Microorganisms (GCM) 10K type strain sequencing project: providing services to taxonomists for standard genome sequencing and annotation.</title>
        <authorList>
            <consortium name="The Broad Institute Genomics Platform"/>
            <consortium name="The Broad Institute Genome Sequencing Center for Infectious Disease"/>
            <person name="Wu L."/>
            <person name="Ma J."/>
        </authorList>
    </citation>
    <scope>NUCLEOTIDE SEQUENCE [LARGE SCALE GENOMIC DNA]</scope>
    <source>
        <strain evidence="2">JCM 3399</strain>
    </source>
</reference>
<dbReference type="Gene3D" id="3.40.50.1000">
    <property type="entry name" value="HAD superfamily/HAD-like"/>
    <property type="match status" value="1"/>
</dbReference>
<dbReference type="EMBL" id="BMRP01000017">
    <property type="protein sequence ID" value="GGU76639.1"/>
    <property type="molecule type" value="Genomic_DNA"/>
</dbReference>
<proteinExistence type="predicted"/>
<dbReference type="GO" id="GO:0016787">
    <property type="term" value="F:hydrolase activity"/>
    <property type="evidence" value="ECO:0007669"/>
    <property type="project" value="UniProtKB-KW"/>
</dbReference>
<organism evidence="1 2">
    <name type="scientific">Streptomyces albospinus</name>
    <dbReference type="NCBI Taxonomy" id="285515"/>
    <lineage>
        <taxon>Bacteria</taxon>
        <taxon>Bacillati</taxon>
        <taxon>Actinomycetota</taxon>
        <taxon>Actinomycetes</taxon>
        <taxon>Kitasatosporales</taxon>
        <taxon>Streptomycetaceae</taxon>
        <taxon>Streptomyces</taxon>
    </lineage>
</organism>
<dbReference type="Pfam" id="PF00702">
    <property type="entry name" value="Hydrolase"/>
    <property type="match status" value="1"/>
</dbReference>
<dbReference type="SUPFAM" id="SSF56784">
    <property type="entry name" value="HAD-like"/>
    <property type="match status" value="1"/>
</dbReference>
<dbReference type="PANTHER" id="PTHR46649:SF4">
    <property type="entry name" value="HALOACID DEHALOGENASE-LIKE HYDROLASE (HAD) SUPERFAMILY PROTEIN"/>
    <property type="match status" value="1"/>
</dbReference>
<evidence type="ECO:0000313" key="1">
    <source>
        <dbReference type="EMBL" id="GGU76639.1"/>
    </source>
</evidence>
<accession>A0ABQ2VA87</accession>
<dbReference type="InterPro" id="IPR023214">
    <property type="entry name" value="HAD_sf"/>
</dbReference>
<gene>
    <name evidence="1" type="ORF">GCM10010211_48340</name>
</gene>
<comment type="caution">
    <text evidence="1">The sequence shown here is derived from an EMBL/GenBank/DDBJ whole genome shotgun (WGS) entry which is preliminary data.</text>
</comment>
<keyword evidence="1" id="KW-0378">Hydrolase</keyword>
<name>A0ABQ2VA87_9ACTN</name>
<sequence length="258" mass="27295">MTTSEDSGTHGTAGRIRGVLFDFSGTLMCIEPAESWLRAALTASGASGASGACGAAALDDAGIARLAAALERAGALPGGLTPAEIPAGLCALWEARDRDARSHRALYTALARQVPLPRPELPDSLYDALYDRHRTPDAWIPYPDAAEVLAELHRRGFRTGVVSNIGWDLRPVLRAHGLDRHLDACVLSYEHGRQKPDPALFALACRELGLAPAGVLMVGDDRAADGGATALGCAYLPVDHLPVDRRPDGLRRVLDLVG</sequence>
<dbReference type="SFLD" id="SFLDS00003">
    <property type="entry name" value="Haloacid_Dehalogenase"/>
    <property type="match status" value="1"/>
</dbReference>
<dbReference type="InterPro" id="IPR006439">
    <property type="entry name" value="HAD-SF_hydro_IA"/>
</dbReference>
<dbReference type="InterPro" id="IPR036412">
    <property type="entry name" value="HAD-like_sf"/>
</dbReference>
<dbReference type="NCBIfam" id="TIGR01549">
    <property type="entry name" value="HAD-SF-IA-v1"/>
    <property type="match status" value="1"/>
</dbReference>
<dbReference type="Proteomes" id="UP000654471">
    <property type="component" value="Unassembled WGS sequence"/>
</dbReference>